<evidence type="ECO:0000259" key="2">
    <source>
        <dbReference type="PROSITE" id="PS50053"/>
    </source>
</evidence>
<dbReference type="AlphaFoldDB" id="A0A1E1WWU9"/>
<sequence length="77" mass="8303">CTRLGQSPDAGMYDNSGKSLTCVNAPIQLSSQIVTVRFLFDGVRIKGDATPEDLGMENGDIIDAMVQQTGGRSRRSR</sequence>
<dbReference type="InterPro" id="IPR022617">
    <property type="entry name" value="Rad60/SUMO-like_dom"/>
</dbReference>
<reference evidence="3" key="1">
    <citation type="journal article" date="2017" name="Front. Cell. Infect. Microbiol.">
        <title>The Distinct Transcriptional Response of the Midgut of Amblyomma sculptum and Amblyomma aureolatum Ticks to Rickettsia rickettsii Correlates to Their Differences in Susceptibility to Infection.</title>
        <authorList>
            <person name="Martins L.A."/>
            <person name="Galletti M.F.B.M."/>
            <person name="Ribeiro J.M."/>
            <person name="Fujita A."/>
            <person name="Costa F.B."/>
            <person name="Labruna M.B."/>
            <person name="Daffre S."/>
            <person name="Fogaca A.C."/>
        </authorList>
    </citation>
    <scope>NUCLEOTIDE SEQUENCE</scope>
</reference>
<evidence type="ECO:0000313" key="3">
    <source>
        <dbReference type="EMBL" id="JAT91251.1"/>
    </source>
</evidence>
<proteinExistence type="evidence at transcript level"/>
<dbReference type="SUPFAM" id="SSF54236">
    <property type="entry name" value="Ubiquitin-like"/>
    <property type="match status" value="1"/>
</dbReference>
<dbReference type="PANTHER" id="PTHR10562">
    <property type="entry name" value="SMALL UBIQUITIN-RELATED MODIFIER"/>
    <property type="match status" value="1"/>
</dbReference>
<name>A0A1E1WWU9_9ACAR</name>
<dbReference type="PROSITE" id="PS50053">
    <property type="entry name" value="UBIQUITIN_2"/>
    <property type="match status" value="1"/>
</dbReference>
<dbReference type="Gene3D" id="3.10.20.90">
    <property type="entry name" value="Phosphatidylinositol 3-kinase Catalytic Subunit, Chain A, domain 1"/>
    <property type="match status" value="1"/>
</dbReference>
<feature type="non-terminal residue" evidence="3">
    <location>
        <position position="1"/>
    </location>
</feature>
<feature type="domain" description="Ubiquitin-like" evidence="2">
    <location>
        <begin position="37"/>
        <end position="71"/>
    </location>
</feature>
<comment type="similarity">
    <text evidence="1">Belongs to the ubiquitin family. SUMO subfamily.</text>
</comment>
<evidence type="ECO:0000256" key="1">
    <source>
        <dbReference type="ARBA" id="ARBA00009185"/>
    </source>
</evidence>
<dbReference type="EMBL" id="GFAC01007937">
    <property type="protein sequence ID" value="JAT91251.1"/>
    <property type="molecule type" value="mRNA"/>
</dbReference>
<accession>A0A1E1WWU9</accession>
<dbReference type="InterPro" id="IPR000626">
    <property type="entry name" value="Ubiquitin-like_dom"/>
</dbReference>
<dbReference type="InterPro" id="IPR029071">
    <property type="entry name" value="Ubiquitin-like_domsf"/>
</dbReference>
<dbReference type="Pfam" id="PF11976">
    <property type="entry name" value="Rad60-SLD"/>
    <property type="match status" value="1"/>
</dbReference>
<organism evidence="3">
    <name type="scientific">Amblyomma aureolatum</name>
    <dbReference type="NCBI Taxonomy" id="187763"/>
    <lineage>
        <taxon>Eukaryota</taxon>
        <taxon>Metazoa</taxon>
        <taxon>Ecdysozoa</taxon>
        <taxon>Arthropoda</taxon>
        <taxon>Chelicerata</taxon>
        <taxon>Arachnida</taxon>
        <taxon>Acari</taxon>
        <taxon>Parasitiformes</taxon>
        <taxon>Ixodida</taxon>
        <taxon>Ixodoidea</taxon>
        <taxon>Ixodidae</taxon>
        <taxon>Amblyomminae</taxon>
        <taxon>Amblyomma</taxon>
    </lineage>
</organism>
<protein>
    <submittedName>
        <fullName evidence="3">Putative small ubiquitin-related modifier protein</fullName>
    </submittedName>
</protein>